<keyword evidence="2 5" id="KW-0238">DNA-binding</keyword>
<dbReference type="PRINTS" id="PR00032">
    <property type="entry name" value="HTHARAC"/>
</dbReference>
<evidence type="ECO:0000256" key="1">
    <source>
        <dbReference type="ARBA" id="ARBA00023015"/>
    </source>
</evidence>
<dbReference type="AlphaFoldDB" id="A0A8S0XVC5"/>
<dbReference type="Pfam" id="PF12833">
    <property type="entry name" value="HTH_18"/>
    <property type="match status" value="1"/>
</dbReference>
<reference evidence="5" key="2">
    <citation type="submission" date="2020-01" db="EMBL/GenBank/DDBJ databases">
        <authorList>
            <person name="Hornung B."/>
        </authorList>
    </citation>
    <scope>NUCLEOTIDE SEQUENCE</scope>
    <source>
        <strain evidence="5">PacBioINE</strain>
    </source>
</reference>
<dbReference type="InterPro" id="IPR041522">
    <property type="entry name" value="CdaR_GGDEF"/>
</dbReference>
<evidence type="ECO:0000313" key="7">
    <source>
        <dbReference type="Proteomes" id="UP001071230"/>
    </source>
</evidence>
<dbReference type="PANTHER" id="PTHR43280:SF2">
    <property type="entry name" value="HTH-TYPE TRANSCRIPTIONAL REGULATOR EXSA"/>
    <property type="match status" value="1"/>
</dbReference>
<gene>
    <name evidence="5" type="ORF">DEACI_0869</name>
    <name evidence="6" type="ORF">DEACI_4080</name>
</gene>
<evidence type="ECO:0000313" key="5">
    <source>
        <dbReference type="EMBL" id="CAA7600217.1"/>
    </source>
</evidence>
<dbReference type="InterPro" id="IPR009057">
    <property type="entry name" value="Homeodomain-like_sf"/>
</dbReference>
<name>A0A8S0XVC5_9FIRM</name>
<accession>A0A8S0XVC5</accession>
<dbReference type="GO" id="GO:0003700">
    <property type="term" value="F:DNA-binding transcription factor activity"/>
    <property type="evidence" value="ECO:0007669"/>
    <property type="project" value="InterPro"/>
</dbReference>
<proteinExistence type="predicted"/>
<dbReference type="Proteomes" id="UP001071230">
    <property type="component" value="Unassembled WGS sequence"/>
</dbReference>
<dbReference type="Pfam" id="PF17853">
    <property type="entry name" value="GGDEF_2"/>
    <property type="match status" value="1"/>
</dbReference>
<dbReference type="SUPFAM" id="SSF46689">
    <property type="entry name" value="Homeodomain-like"/>
    <property type="match status" value="2"/>
</dbReference>
<keyword evidence="7" id="KW-1185">Reference proteome</keyword>
<sequence>MDSFLGRMRQELAYNLTFGLEASVRELWEMVRRAGLQYPPSIVTVWEVSGAETLFRDRSELWKVSWRRELKKTFDSVLDNNAIHCFISDRALAVLFNNHDWGPGDDSSPLPELKRRIENLLALKFVVGVGRVYPDARQLGMSFHEARQTAERVRIVGGQDIGFFDAMSEGDDEPLLETEKLALKRAIQKNDRRETALVIQKIKEMLSDRLDNANLSGAKTVIFELLSVVSIASLESGRTLEELFPYFLEWITKLRLAKEVSDLHEMIASAGEKVLVLRNHDRSLEARMITRAKEFLENHLGEDLTLSDIAKRQFLSPCYFSRLFKQSTGQTVMEFLTALRMAKGKELLEKTNQPVSQVAGTVGYSDPNYFSRVFKRHFGMAPSEYRAKY</sequence>
<dbReference type="PROSITE" id="PS01124">
    <property type="entry name" value="HTH_ARAC_FAMILY_2"/>
    <property type="match status" value="1"/>
</dbReference>
<dbReference type="Gene3D" id="1.10.10.60">
    <property type="entry name" value="Homeodomain-like"/>
    <property type="match status" value="2"/>
</dbReference>
<evidence type="ECO:0000256" key="2">
    <source>
        <dbReference type="ARBA" id="ARBA00023125"/>
    </source>
</evidence>
<dbReference type="KEGG" id="aacx:DEACI_0869"/>
<keyword evidence="1" id="KW-0805">Transcription regulation</keyword>
<organism evidence="5">
    <name type="scientific">Acididesulfobacillus acetoxydans</name>
    <dbReference type="NCBI Taxonomy" id="1561005"/>
    <lineage>
        <taxon>Bacteria</taxon>
        <taxon>Bacillati</taxon>
        <taxon>Bacillota</taxon>
        <taxon>Clostridia</taxon>
        <taxon>Eubacteriales</taxon>
        <taxon>Peptococcaceae</taxon>
        <taxon>Acididesulfobacillus</taxon>
    </lineage>
</organism>
<dbReference type="RefSeq" id="WP_240983921.1">
    <property type="nucleotide sequence ID" value="NZ_CDGJ01000134.1"/>
</dbReference>
<dbReference type="InterPro" id="IPR020449">
    <property type="entry name" value="Tscrpt_reg_AraC-type_HTH"/>
</dbReference>
<dbReference type="InterPro" id="IPR018060">
    <property type="entry name" value="HTH_AraC"/>
</dbReference>
<reference evidence="6" key="1">
    <citation type="submission" date="2014-11" db="EMBL/GenBank/DDBJ databases">
        <authorList>
            <person name="Hornung B.V."/>
        </authorList>
    </citation>
    <scope>NUCLEOTIDE SEQUENCE</scope>
    <source>
        <strain evidence="6">INE</strain>
    </source>
</reference>
<dbReference type="GO" id="GO:0043565">
    <property type="term" value="F:sequence-specific DNA binding"/>
    <property type="evidence" value="ECO:0007669"/>
    <property type="project" value="InterPro"/>
</dbReference>
<feature type="domain" description="HTH araC/xylS-type" evidence="4">
    <location>
        <begin position="290"/>
        <end position="388"/>
    </location>
</feature>
<evidence type="ECO:0000256" key="3">
    <source>
        <dbReference type="ARBA" id="ARBA00023163"/>
    </source>
</evidence>
<dbReference type="EMBL" id="CDGJ01000134">
    <property type="protein sequence ID" value="CEJ09595.1"/>
    <property type="molecule type" value="Genomic_DNA"/>
</dbReference>
<dbReference type="SMART" id="SM00342">
    <property type="entry name" value="HTH_ARAC"/>
    <property type="match status" value="1"/>
</dbReference>
<evidence type="ECO:0000259" key="4">
    <source>
        <dbReference type="PROSITE" id="PS01124"/>
    </source>
</evidence>
<protein>
    <submittedName>
        <fullName evidence="5">Homeodomain-like</fullName>
    </submittedName>
    <submittedName>
        <fullName evidence="6">Two component AraC transcriptional regulator</fullName>
    </submittedName>
</protein>
<dbReference type="PANTHER" id="PTHR43280">
    <property type="entry name" value="ARAC-FAMILY TRANSCRIPTIONAL REGULATOR"/>
    <property type="match status" value="1"/>
</dbReference>
<keyword evidence="3" id="KW-0804">Transcription</keyword>
<dbReference type="EMBL" id="LR746496">
    <property type="protein sequence ID" value="CAA7600217.1"/>
    <property type="molecule type" value="Genomic_DNA"/>
</dbReference>
<dbReference type="Proteomes" id="UP000836597">
    <property type="component" value="Chromosome"/>
</dbReference>
<keyword evidence="5" id="KW-0371">Homeobox</keyword>
<evidence type="ECO:0000313" key="6">
    <source>
        <dbReference type="EMBL" id="CEJ09595.1"/>
    </source>
</evidence>